<name>A0A2T1HQF8_9HYPH</name>
<dbReference type="OrthoDB" id="9808602at2"/>
<dbReference type="RefSeq" id="WP_106338105.1">
    <property type="nucleotide sequence ID" value="NZ_PVZS01000019.1"/>
</dbReference>
<reference evidence="11" key="1">
    <citation type="submission" date="2018-03" db="EMBL/GenBank/DDBJ databases">
        <authorList>
            <person name="Sun L."/>
            <person name="Liu H."/>
            <person name="Chen W."/>
            <person name="Huang K."/>
            <person name="Liu W."/>
            <person name="Gao X."/>
        </authorList>
    </citation>
    <scope>NUCLEOTIDE SEQUENCE [LARGE SCALE GENOMIC DNA]</scope>
    <source>
        <strain evidence="11">SH9</strain>
    </source>
</reference>
<dbReference type="InterPro" id="IPR003362">
    <property type="entry name" value="Bact_transf"/>
</dbReference>
<evidence type="ECO:0000256" key="3">
    <source>
        <dbReference type="ARBA" id="ARBA00022679"/>
    </source>
</evidence>
<dbReference type="GO" id="GO:0000271">
    <property type="term" value="P:polysaccharide biosynthetic process"/>
    <property type="evidence" value="ECO:0007669"/>
    <property type="project" value="UniProtKB-KW"/>
</dbReference>
<gene>
    <name evidence="10" type="ORF">SLNSH_16460</name>
</gene>
<dbReference type="AlphaFoldDB" id="A0A2T1HQF8"/>
<dbReference type="PANTHER" id="PTHR30576">
    <property type="entry name" value="COLANIC BIOSYNTHESIS UDP-GLUCOSE LIPID CARRIER TRANSFERASE"/>
    <property type="match status" value="1"/>
</dbReference>
<accession>A0A2T1HQF8</accession>
<keyword evidence="4 8" id="KW-0812">Transmembrane</keyword>
<evidence type="ECO:0000256" key="7">
    <source>
        <dbReference type="ARBA" id="ARBA00023169"/>
    </source>
</evidence>
<dbReference type="Proteomes" id="UP000239772">
    <property type="component" value="Unassembled WGS sequence"/>
</dbReference>
<dbReference type="InterPro" id="IPR017475">
    <property type="entry name" value="EPS_sugar_tfrase"/>
</dbReference>
<sequence length="481" mass="52748">MNSNLFAEAGHAGVDRLSRTAISFRRVPEYVLGLEIALISMVGIGSGAAYEQVVYGAVNDWSRHIGIALAVCALYGGATELRGLNEPTAILKGRRQMASVAAIWAVVWMFVTLVGFFLHIGDRFSRGSVITFALAGGGALFAHRAYWRHLMRESLASGRFKAMPVGLVTFGGDGSGSFASIARRLKRLGLSPAHHLVLPEEAGWDETQAAMLRFCMDARAADVQEILIAAGWEHAQLAMRLAQTGRSLPVPIRLVATGDLSQFLARPSEQLGFLTAVELQRAPLSGAERFTKRALDIVVAGVALATLGPLMALIAIAVRLDSPGPILFRQHRQGFNGKVFKILKFRSMTVQEDGAAVRQAQKNDQRVTRIGGFLRRTSLDELPQLLNVVRGDMSLVGPRPHAVAHDNYYDDLIADYALRRHVKPGLTGWAQVNGCRGETPTVDRMAARVRLDLWYIDHWSFWMDVKILFLTLRALRGANAY</sequence>
<evidence type="ECO:0000313" key="10">
    <source>
        <dbReference type="EMBL" id="PSC03867.1"/>
    </source>
</evidence>
<dbReference type="GO" id="GO:0089702">
    <property type="term" value="F:undecaprenyl-phosphate glucose phosphotransferase activity"/>
    <property type="evidence" value="ECO:0007669"/>
    <property type="project" value="TreeGrafter"/>
</dbReference>
<keyword evidence="5 8" id="KW-1133">Transmembrane helix</keyword>
<dbReference type="PANTHER" id="PTHR30576:SF21">
    <property type="entry name" value="UDP-GLUCOSE:UNDECAPRENYL-PHOSPHATE GLUCOSE-1-PHOSPHATE TRANSFERASE"/>
    <property type="match status" value="1"/>
</dbReference>
<feature type="transmembrane region" description="Helical" evidence="8">
    <location>
        <begin position="98"/>
        <end position="118"/>
    </location>
</feature>
<protein>
    <submittedName>
        <fullName evidence="10">Undecaprenyl-phosphate glucose phosphotransferase</fullName>
    </submittedName>
</protein>
<dbReference type="Pfam" id="PF13727">
    <property type="entry name" value="CoA_binding_3"/>
    <property type="match status" value="1"/>
</dbReference>
<organism evidence="10 11">
    <name type="scientific">Alsobacter soli</name>
    <dbReference type="NCBI Taxonomy" id="2109933"/>
    <lineage>
        <taxon>Bacteria</taxon>
        <taxon>Pseudomonadati</taxon>
        <taxon>Pseudomonadota</taxon>
        <taxon>Alphaproteobacteria</taxon>
        <taxon>Hyphomicrobiales</taxon>
        <taxon>Alsobacteraceae</taxon>
        <taxon>Alsobacter</taxon>
    </lineage>
</organism>
<dbReference type="EMBL" id="PVZS01000019">
    <property type="protein sequence ID" value="PSC03867.1"/>
    <property type="molecule type" value="Genomic_DNA"/>
</dbReference>
<proteinExistence type="inferred from homology"/>
<dbReference type="GO" id="GO:0009242">
    <property type="term" value="P:colanic acid biosynthetic process"/>
    <property type="evidence" value="ECO:0007669"/>
    <property type="project" value="TreeGrafter"/>
</dbReference>
<feature type="transmembrane region" description="Helical" evidence="8">
    <location>
        <begin position="124"/>
        <end position="142"/>
    </location>
</feature>
<comment type="similarity">
    <text evidence="2">Belongs to the bacterial sugar transferase family.</text>
</comment>
<feature type="transmembrane region" description="Helical" evidence="8">
    <location>
        <begin position="61"/>
        <end position="78"/>
    </location>
</feature>
<evidence type="ECO:0000256" key="5">
    <source>
        <dbReference type="ARBA" id="ARBA00022989"/>
    </source>
</evidence>
<keyword evidence="6 8" id="KW-0472">Membrane</keyword>
<keyword evidence="7" id="KW-0270">Exopolysaccharide synthesis</keyword>
<evidence type="ECO:0000256" key="8">
    <source>
        <dbReference type="SAM" id="Phobius"/>
    </source>
</evidence>
<dbReference type="Pfam" id="PF02397">
    <property type="entry name" value="Bac_transf"/>
    <property type="match status" value="1"/>
</dbReference>
<feature type="transmembrane region" description="Helical" evidence="8">
    <location>
        <begin position="30"/>
        <end position="49"/>
    </location>
</feature>
<feature type="domain" description="Bacterial sugar transferase" evidence="9">
    <location>
        <begin position="292"/>
        <end position="474"/>
    </location>
</feature>
<evidence type="ECO:0000256" key="4">
    <source>
        <dbReference type="ARBA" id="ARBA00022692"/>
    </source>
</evidence>
<evidence type="ECO:0000256" key="2">
    <source>
        <dbReference type="ARBA" id="ARBA00006464"/>
    </source>
</evidence>
<dbReference type="GO" id="GO:0016020">
    <property type="term" value="C:membrane"/>
    <property type="evidence" value="ECO:0007669"/>
    <property type="project" value="UniProtKB-SubCell"/>
</dbReference>
<evidence type="ECO:0000259" key="9">
    <source>
        <dbReference type="Pfam" id="PF02397"/>
    </source>
</evidence>
<dbReference type="NCBIfam" id="TIGR03023">
    <property type="entry name" value="WcaJ_sugtrans"/>
    <property type="match status" value="1"/>
</dbReference>
<evidence type="ECO:0000256" key="6">
    <source>
        <dbReference type="ARBA" id="ARBA00023136"/>
    </source>
</evidence>
<comment type="subcellular location">
    <subcellularLocation>
        <location evidence="1">Membrane</location>
        <topology evidence="1">Multi-pass membrane protein</topology>
    </subcellularLocation>
</comment>
<comment type="caution">
    <text evidence="10">The sequence shown here is derived from an EMBL/GenBank/DDBJ whole genome shotgun (WGS) entry which is preliminary data.</text>
</comment>
<dbReference type="InterPro" id="IPR017473">
    <property type="entry name" value="Undecaprenyl-P_gluc_Ptfrase"/>
</dbReference>
<keyword evidence="11" id="KW-1185">Reference proteome</keyword>
<evidence type="ECO:0000313" key="11">
    <source>
        <dbReference type="Proteomes" id="UP000239772"/>
    </source>
</evidence>
<feature type="transmembrane region" description="Helical" evidence="8">
    <location>
        <begin position="297"/>
        <end position="318"/>
    </location>
</feature>
<evidence type="ECO:0000256" key="1">
    <source>
        <dbReference type="ARBA" id="ARBA00004141"/>
    </source>
</evidence>
<dbReference type="NCBIfam" id="TIGR03025">
    <property type="entry name" value="EPS_sugtrans"/>
    <property type="match status" value="1"/>
</dbReference>
<keyword evidence="3 10" id="KW-0808">Transferase</keyword>